<reference evidence="2 3" key="1">
    <citation type="journal article" date="2024" name="Microbiol. Resour. Announc.">
        <title>Genome annotations for the ascomycete fungi Trichoderma harzianum, Trichoderma aggressivum, and Purpureocillium lilacinum.</title>
        <authorList>
            <person name="Beijen E.P.W."/>
            <person name="Ohm R.A."/>
        </authorList>
    </citation>
    <scope>NUCLEOTIDE SEQUENCE [LARGE SCALE GENOMIC DNA]</scope>
    <source>
        <strain evidence="2 3">CBS 150709</strain>
    </source>
</reference>
<sequence length="442" mass="47218">MQCAAAAGWWPLHDPHARTSAVLTSIDEFGWHSPLLTPGTHAAASPVTKAPGLEHETPAPGPMGRPRASGRNPTHGRSPKVVPILWLPECRPAPARPDHMARRAGPQLRVYLNLAQASGLFLQRDCASIAGDTTEKYGYTWCWCTFLQDHDCCRRARAWTTCDGAISPSSADLQKLGSAAALDALDAHTTPPPAHWLLGSQACPPLDRSEAHAEFAAMGPAGLPRLRDSNLNSSSGQAVVHTALAMLSHGGPWAIPAIPFGMKTPPDGSLAKKQGRRPESQSREPLALEARRNTDRRSLLDCAIRRIQHARLAFSSGPKGQTAGLPRGGLDLMVVVAAELQIADGGFPRVFSPLVAKSRAPDACPALDRGGEREQLPPNRVELRPSGIQAVGGRHGVEEVCCCGGPSPGPAPEHPGTWKLPVAYEFFLGAIRDPGWRRPFVP</sequence>
<feature type="region of interest" description="Disordered" evidence="1">
    <location>
        <begin position="264"/>
        <end position="292"/>
    </location>
</feature>
<proteinExistence type="predicted"/>
<feature type="region of interest" description="Disordered" evidence="1">
    <location>
        <begin position="40"/>
        <end position="78"/>
    </location>
</feature>
<gene>
    <name evidence="2" type="ORF">Purlil1_7033</name>
</gene>
<dbReference type="EMBL" id="JAWRVI010000024">
    <property type="protein sequence ID" value="KAK4088482.1"/>
    <property type="molecule type" value="Genomic_DNA"/>
</dbReference>
<name>A0ABR0BX79_PURLI</name>
<organism evidence="2 3">
    <name type="scientific">Purpureocillium lilacinum</name>
    <name type="common">Paecilomyces lilacinus</name>
    <dbReference type="NCBI Taxonomy" id="33203"/>
    <lineage>
        <taxon>Eukaryota</taxon>
        <taxon>Fungi</taxon>
        <taxon>Dikarya</taxon>
        <taxon>Ascomycota</taxon>
        <taxon>Pezizomycotina</taxon>
        <taxon>Sordariomycetes</taxon>
        <taxon>Hypocreomycetidae</taxon>
        <taxon>Hypocreales</taxon>
        <taxon>Ophiocordycipitaceae</taxon>
        <taxon>Purpureocillium</taxon>
    </lineage>
</organism>
<accession>A0ABR0BX79</accession>
<keyword evidence="3" id="KW-1185">Reference proteome</keyword>
<evidence type="ECO:0000313" key="2">
    <source>
        <dbReference type="EMBL" id="KAK4088482.1"/>
    </source>
</evidence>
<evidence type="ECO:0000256" key="1">
    <source>
        <dbReference type="SAM" id="MobiDB-lite"/>
    </source>
</evidence>
<evidence type="ECO:0000313" key="3">
    <source>
        <dbReference type="Proteomes" id="UP001287286"/>
    </source>
</evidence>
<dbReference type="Proteomes" id="UP001287286">
    <property type="component" value="Unassembled WGS sequence"/>
</dbReference>
<protein>
    <submittedName>
        <fullName evidence="2">Uncharacterized protein</fullName>
    </submittedName>
</protein>
<comment type="caution">
    <text evidence="2">The sequence shown here is derived from an EMBL/GenBank/DDBJ whole genome shotgun (WGS) entry which is preliminary data.</text>
</comment>